<accession>A0ABQ8MBL6</accession>
<evidence type="ECO:0000256" key="2">
    <source>
        <dbReference type="ARBA" id="ARBA00022475"/>
    </source>
</evidence>
<dbReference type="Proteomes" id="UP000830375">
    <property type="component" value="Unassembled WGS sequence"/>
</dbReference>
<sequence length="149" mass="17051">MINFAWRVTDFFFTFLFPCILNLTLYLRIFCVAQQQVKVINSQMKGGKCVLDGSVKRKSENKAAVTLGIIVVIHLLCYLPIYIFSLTGDAVIPSTTANFLTWTMYVNSGLNPVIYALFYSWFRKSLKHILSLRIFQVASSLVDIFTDHH</sequence>
<gene>
    <name evidence="11" type="ORF">H4Q32_022092</name>
</gene>
<evidence type="ECO:0000256" key="3">
    <source>
        <dbReference type="ARBA" id="ARBA00022692"/>
    </source>
</evidence>
<feature type="transmembrane region" description="Helical" evidence="9">
    <location>
        <begin position="104"/>
        <end position="122"/>
    </location>
</feature>
<evidence type="ECO:0000259" key="10">
    <source>
        <dbReference type="PROSITE" id="PS50262"/>
    </source>
</evidence>
<evidence type="ECO:0000256" key="4">
    <source>
        <dbReference type="ARBA" id="ARBA00022989"/>
    </source>
</evidence>
<dbReference type="Pfam" id="PF00001">
    <property type="entry name" value="7tm_1"/>
    <property type="match status" value="1"/>
</dbReference>
<keyword evidence="2" id="KW-1003">Cell membrane</keyword>
<keyword evidence="4 9" id="KW-1133">Transmembrane helix</keyword>
<evidence type="ECO:0000256" key="6">
    <source>
        <dbReference type="ARBA" id="ARBA00023136"/>
    </source>
</evidence>
<dbReference type="EMBL" id="JACTAM010000010">
    <property type="protein sequence ID" value="KAI2659606.1"/>
    <property type="molecule type" value="Genomic_DNA"/>
</dbReference>
<dbReference type="Gene3D" id="1.20.1070.10">
    <property type="entry name" value="Rhodopsin 7-helix transmembrane proteins"/>
    <property type="match status" value="1"/>
</dbReference>
<feature type="transmembrane region" description="Helical" evidence="9">
    <location>
        <begin position="12"/>
        <end position="33"/>
    </location>
</feature>
<evidence type="ECO:0000256" key="1">
    <source>
        <dbReference type="ARBA" id="ARBA00004651"/>
    </source>
</evidence>
<dbReference type="PANTHER" id="PTHR24249">
    <property type="entry name" value="HISTAMINE RECEPTOR-RELATED G-PROTEIN COUPLED RECEPTOR"/>
    <property type="match status" value="1"/>
</dbReference>
<proteinExistence type="predicted"/>
<dbReference type="PANTHER" id="PTHR24249:SF381">
    <property type="entry name" value="TRACE AMINE ASSOCIATED RECEPTOR 19P-RELATED"/>
    <property type="match status" value="1"/>
</dbReference>
<organism evidence="11 12">
    <name type="scientific">Labeo rohita</name>
    <name type="common">Indian major carp</name>
    <name type="synonym">Cyprinus rohita</name>
    <dbReference type="NCBI Taxonomy" id="84645"/>
    <lineage>
        <taxon>Eukaryota</taxon>
        <taxon>Metazoa</taxon>
        <taxon>Chordata</taxon>
        <taxon>Craniata</taxon>
        <taxon>Vertebrata</taxon>
        <taxon>Euteleostomi</taxon>
        <taxon>Actinopterygii</taxon>
        <taxon>Neopterygii</taxon>
        <taxon>Teleostei</taxon>
        <taxon>Ostariophysi</taxon>
        <taxon>Cypriniformes</taxon>
        <taxon>Cyprinidae</taxon>
        <taxon>Labeoninae</taxon>
        <taxon>Labeonini</taxon>
        <taxon>Labeo</taxon>
    </lineage>
</organism>
<comment type="caution">
    <text evidence="11">The sequence shown here is derived from an EMBL/GenBank/DDBJ whole genome shotgun (WGS) entry which is preliminary data.</text>
</comment>
<dbReference type="PRINTS" id="PR00237">
    <property type="entry name" value="GPCRRHODOPSN"/>
</dbReference>
<dbReference type="InterPro" id="IPR000276">
    <property type="entry name" value="GPCR_Rhodpsn"/>
</dbReference>
<evidence type="ECO:0000256" key="9">
    <source>
        <dbReference type="SAM" id="Phobius"/>
    </source>
</evidence>
<evidence type="ECO:0000256" key="7">
    <source>
        <dbReference type="ARBA" id="ARBA00023170"/>
    </source>
</evidence>
<reference evidence="11 12" key="1">
    <citation type="submission" date="2022-01" db="EMBL/GenBank/DDBJ databases">
        <title>A high-quality chromosome-level genome assembly of rohu carp, Labeo rohita.</title>
        <authorList>
            <person name="Arick M.A. II"/>
            <person name="Hsu C.-Y."/>
            <person name="Magbanua Z."/>
            <person name="Pechanova O."/>
            <person name="Grover C."/>
            <person name="Miller E."/>
            <person name="Thrash A."/>
            <person name="Ezzel L."/>
            <person name="Alam S."/>
            <person name="Benzie J."/>
            <person name="Hamilton M."/>
            <person name="Karsi A."/>
            <person name="Lawrence M.L."/>
            <person name="Peterson D.G."/>
        </authorList>
    </citation>
    <scope>NUCLEOTIDE SEQUENCE [LARGE SCALE GENOMIC DNA]</scope>
    <source>
        <strain evidence="12">BAU-BD-2019</strain>
        <tissue evidence="11">Blood</tissue>
    </source>
</reference>
<feature type="transmembrane region" description="Helical" evidence="9">
    <location>
        <begin position="63"/>
        <end position="84"/>
    </location>
</feature>
<keyword evidence="5" id="KW-0297">G-protein coupled receptor</keyword>
<dbReference type="InterPro" id="IPR017452">
    <property type="entry name" value="GPCR_Rhodpsn_7TM"/>
</dbReference>
<name>A0ABQ8MBL6_LABRO</name>
<feature type="domain" description="G-protein coupled receptors family 1 profile" evidence="10">
    <location>
        <begin position="1"/>
        <end position="115"/>
    </location>
</feature>
<keyword evidence="6 9" id="KW-0472">Membrane</keyword>
<dbReference type="SUPFAM" id="SSF81321">
    <property type="entry name" value="Family A G protein-coupled receptor-like"/>
    <property type="match status" value="1"/>
</dbReference>
<evidence type="ECO:0000256" key="8">
    <source>
        <dbReference type="ARBA" id="ARBA00023224"/>
    </source>
</evidence>
<evidence type="ECO:0000313" key="11">
    <source>
        <dbReference type="EMBL" id="KAI2659606.1"/>
    </source>
</evidence>
<keyword evidence="12" id="KW-1185">Reference proteome</keyword>
<evidence type="ECO:0000256" key="5">
    <source>
        <dbReference type="ARBA" id="ARBA00023040"/>
    </source>
</evidence>
<protein>
    <submittedName>
        <fullName evidence="11">Trace amine-associated receptor 13c</fullName>
    </submittedName>
</protein>
<keyword evidence="7 11" id="KW-0675">Receptor</keyword>
<keyword evidence="3 9" id="KW-0812">Transmembrane</keyword>
<comment type="subcellular location">
    <subcellularLocation>
        <location evidence="1">Cell membrane</location>
        <topology evidence="1">Multi-pass membrane protein</topology>
    </subcellularLocation>
</comment>
<keyword evidence="8" id="KW-0807">Transducer</keyword>
<dbReference type="InterPro" id="IPR050569">
    <property type="entry name" value="TAAR"/>
</dbReference>
<evidence type="ECO:0000313" key="12">
    <source>
        <dbReference type="Proteomes" id="UP000830375"/>
    </source>
</evidence>
<dbReference type="PROSITE" id="PS50262">
    <property type="entry name" value="G_PROTEIN_RECEP_F1_2"/>
    <property type="match status" value="1"/>
</dbReference>